<organism evidence="2 3">
    <name type="scientific">Aeromonas schubertii</name>
    <dbReference type="NCBI Taxonomy" id="652"/>
    <lineage>
        <taxon>Bacteria</taxon>
        <taxon>Pseudomonadati</taxon>
        <taxon>Pseudomonadota</taxon>
        <taxon>Gammaproteobacteria</taxon>
        <taxon>Aeromonadales</taxon>
        <taxon>Aeromonadaceae</taxon>
        <taxon>Aeromonas</taxon>
    </lineage>
</organism>
<name>A0A0S2SKA4_9GAMM</name>
<sequence length="122" mass="13301">MKTALLLIASWLLTLLPTERGVVPLLALLLDADRELYGTGQLTGLAGILLTLYLANLGVEVVLRRRFQIAGMLTLVAAWIEFINQGAALAPWWQILLPALPFLGISLLVLLRGIQAFGRQKG</sequence>
<keyword evidence="1" id="KW-0812">Transmembrane</keyword>
<dbReference type="Proteomes" id="UP000058114">
    <property type="component" value="Chromosome"/>
</dbReference>
<keyword evidence="1" id="KW-1133">Transmembrane helix</keyword>
<evidence type="ECO:0000313" key="2">
    <source>
        <dbReference type="EMBL" id="ALP42131.1"/>
    </source>
</evidence>
<reference evidence="2 3" key="2">
    <citation type="journal article" date="2016" name="Genome Announc.">
        <title>Complete Genome Sequence of the Highly Virulent Aeromonas schubertii Strain WL1483, Isolated from Diseased Snakehead Fish (Channa argus) in China.</title>
        <authorList>
            <person name="Liu L."/>
            <person name="Li N."/>
            <person name="Zhang D."/>
            <person name="Fu X."/>
            <person name="Shi C."/>
            <person name="Lin Q."/>
            <person name="Hao G."/>
        </authorList>
    </citation>
    <scope>NUCLEOTIDE SEQUENCE [LARGE SCALE GENOMIC DNA]</scope>
    <source>
        <strain evidence="2 3">WL1483</strain>
    </source>
</reference>
<dbReference type="KEGG" id="asr:WL1483_2712"/>
<dbReference type="PATRIC" id="fig|652.5.peg.1039"/>
<feature type="transmembrane region" description="Helical" evidence="1">
    <location>
        <begin position="36"/>
        <end position="55"/>
    </location>
</feature>
<feature type="transmembrane region" description="Helical" evidence="1">
    <location>
        <begin position="92"/>
        <end position="111"/>
    </location>
</feature>
<protein>
    <submittedName>
        <fullName evidence="2">Uncharacterized protein</fullName>
    </submittedName>
</protein>
<evidence type="ECO:0000256" key="1">
    <source>
        <dbReference type="SAM" id="Phobius"/>
    </source>
</evidence>
<accession>A0A0S2SKA4</accession>
<dbReference type="EMBL" id="CP013067">
    <property type="protein sequence ID" value="ALP42131.1"/>
    <property type="molecule type" value="Genomic_DNA"/>
</dbReference>
<gene>
    <name evidence="2" type="ORF">WL1483_2712</name>
</gene>
<feature type="transmembrane region" description="Helical" evidence="1">
    <location>
        <begin position="67"/>
        <end position="86"/>
    </location>
</feature>
<evidence type="ECO:0000313" key="3">
    <source>
        <dbReference type="Proteomes" id="UP000058114"/>
    </source>
</evidence>
<proteinExistence type="predicted"/>
<reference evidence="3" key="1">
    <citation type="submission" date="2015-10" db="EMBL/GenBank/DDBJ databases">
        <title>Complete Genome Sequence of Aeromonas schubertii strain WL1483.</title>
        <authorList>
            <person name="Liu L."/>
        </authorList>
    </citation>
    <scope>NUCLEOTIDE SEQUENCE [LARGE SCALE GENOMIC DNA]</scope>
    <source>
        <strain evidence="3">WL1483</strain>
    </source>
</reference>
<dbReference type="RefSeq" id="WP_060584542.1">
    <property type="nucleotide sequence ID" value="NZ_CP013067.1"/>
</dbReference>
<dbReference type="AlphaFoldDB" id="A0A0S2SKA4"/>
<keyword evidence="1" id="KW-0472">Membrane</keyword>